<protein>
    <submittedName>
        <fullName evidence="1">Uncharacterized protein</fullName>
    </submittedName>
</protein>
<name>A0A1N7MLL3_9RHOB</name>
<dbReference type="Proteomes" id="UP000186098">
    <property type="component" value="Unassembled WGS sequence"/>
</dbReference>
<evidence type="ECO:0000313" key="1">
    <source>
        <dbReference type="EMBL" id="SIS87055.1"/>
    </source>
</evidence>
<reference evidence="2" key="1">
    <citation type="submission" date="2017-01" db="EMBL/GenBank/DDBJ databases">
        <authorList>
            <person name="Varghese N."/>
            <person name="Submissions S."/>
        </authorList>
    </citation>
    <scope>NUCLEOTIDE SEQUENCE [LARGE SCALE GENOMIC DNA]</scope>
    <source>
        <strain evidence="2">DSM 18714</strain>
    </source>
</reference>
<accession>A0A1N7MLL3</accession>
<sequence length="53" mass="6022">MSEHFEDGIKVVKLHDKHPVHELDAEQRAILAIWRQMNGAPDFENTAADKPQG</sequence>
<dbReference type="STRING" id="407234.SAMN05421795_10867"/>
<keyword evidence="2" id="KW-1185">Reference proteome</keyword>
<dbReference type="RefSeq" id="WP_159440069.1">
    <property type="nucleotide sequence ID" value="NZ_FTOM01000008.1"/>
</dbReference>
<gene>
    <name evidence="1" type="ORF">SAMN05421795_10867</name>
</gene>
<dbReference type="EMBL" id="FTOM01000008">
    <property type="protein sequence ID" value="SIS87055.1"/>
    <property type="molecule type" value="Genomic_DNA"/>
</dbReference>
<proteinExistence type="predicted"/>
<organism evidence="1 2">
    <name type="scientific">Phaeovulum vinaykumarii</name>
    <dbReference type="NCBI Taxonomy" id="407234"/>
    <lineage>
        <taxon>Bacteria</taxon>
        <taxon>Pseudomonadati</taxon>
        <taxon>Pseudomonadota</taxon>
        <taxon>Alphaproteobacteria</taxon>
        <taxon>Rhodobacterales</taxon>
        <taxon>Paracoccaceae</taxon>
        <taxon>Phaeovulum</taxon>
    </lineage>
</organism>
<dbReference type="AlphaFoldDB" id="A0A1N7MLL3"/>
<evidence type="ECO:0000313" key="2">
    <source>
        <dbReference type="Proteomes" id="UP000186098"/>
    </source>
</evidence>